<evidence type="ECO:0000259" key="6">
    <source>
        <dbReference type="PROSITE" id="PS50132"/>
    </source>
</evidence>
<dbReference type="AlphaFoldDB" id="A0A6A1QDL4"/>
<keyword evidence="1" id="KW-0723">Serine/threonine-protein kinase</keyword>
<dbReference type="OrthoDB" id="354826at2759"/>
<evidence type="ECO:0000313" key="8">
    <source>
        <dbReference type="Proteomes" id="UP000437017"/>
    </source>
</evidence>
<keyword evidence="5" id="KW-0067">ATP-binding</keyword>
<feature type="domain" description="RGS" evidence="6">
    <location>
        <begin position="37"/>
        <end position="59"/>
    </location>
</feature>
<gene>
    <name evidence="7" type="ORF">E2I00_003903</name>
</gene>
<dbReference type="SUPFAM" id="SSF48097">
    <property type="entry name" value="Regulator of G-protein signaling, RGS"/>
    <property type="match status" value="1"/>
</dbReference>
<accession>A0A6A1QDL4</accession>
<evidence type="ECO:0000256" key="2">
    <source>
        <dbReference type="ARBA" id="ARBA00022679"/>
    </source>
</evidence>
<dbReference type="PROSITE" id="PS50132">
    <property type="entry name" value="RGS"/>
    <property type="match status" value="1"/>
</dbReference>
<evidence type="ECO:0000256" key="5">
    <source>
        <dbReference type="ARBA" id="ARBA00022840"/>
    </source>
</evidence>
<dbReference type="InterPro" id="IPR036305">
    <property type="entry name" value="RGS_sf"/>
</dbReference>
<dbReference type="PANTHER" id="PTHR24355:SF14">
    <property type="entry name" value="G PROTEIN-COUPLED RECEPTOR KINASE 4"/>
    <property type="match status" value="1"/>
</dbReference>
<dbReference type="EMBL" id="SGJD01000644">
    <property type="protein sequence ID" value="KAB0404201.1"/>
    <property type="molecule type" value="Genomic_DNA"/>
</dbReference>
<reference evidence="7 8" key="1">
    <citation type="journal article" date="2019" name="PLoS ONE">
        <title>Genomic analyses reveal an absence of contemporary introgressive admixture between fin whales and blue whales, despite known hybrids.</title>
        <authorList>
            <person name="Westbury M.V."/>
            <person name="Petersen B."/>
            <person name="Lorenzen E.D."/>
        </authorList>
    </citation>
    <scope>NUCLEOTIDE SEQUENCE [LARGE SCALE GENOMIC DNA]</scope>
    <source>
        <strain evidence="7">FinWhale-01</strain>
    </source>
</reference>
<keyword evidence="2" id="KW-0808">Transferase</keyword>
<dbReference type="Gene3D" id="1.10.167.10">
    <property type="entry name" value="Regulator of G-protein Signalling 4, domain 2"/>
    <property type="match status" value="1"/>
</dbReference>
<name>A0A6A1QDL4_BALPH</name>
<evidence type="ECO:0000256" key="1">
    <source>
        <dbReference type="ARBA" id="ARBA00022527"/>
    </source>
</evidence>
<feature type="non-terminal residue" evidence="7">
    <location>
        <position position="205"/>
    </location>
</feature>
<evidence type="ECO:0000256" key="4">
    <source>
        <dbReference type="ARBA" id="ARBA00022777"/>
    </source>
</evidence>
<evidence type="ECO:0000256" key="3">
    <source>
        <dbReference type="ARBA" id="ARBA00022741"/>
    </source>
</evidence>
<dbReference type="Proteomes" id="UP000437017">
    <property type="component" value="Unassembled WGS sequence"/>
</dbReference>
<sequence>MIPFPISSAHLCTKTQLFSFCNATNVHNCIKTFSRIVHGYLSGESFEEYQESSYFSRFLQWKWLERQPVTKNTFRHYRVLGKGGFGEVSSMGPATSNSSRKVDSKVTEKRDLQVMYRLYQYIHFLTMRQDHMCMSSTVTILEFIRPLVASATFVDGGPRVCACQVRATGKMYACKKLEKKRIKRRKGEAMALNEKRILEKVHSRF</sequence>
<dbReference type="InterPro" id="IPR016137">
    <property type="entry name" value="RGS"/>
</dbReference>
<dbReference type="GO" id="GO:0004674">
    <property type="term" value="F:protein serine/threonine kinase activity"/>
    <property type="evidence" value="ECO:0007669"/>
    <property type="project" value="UniProtKB-KW"/>
</dbReference>
<keyword evidence="3" id="KW-0547">Nucleotide-binding</keyword>
<organism evidence="7 8">
    <name type="scientific">Balaenoptera physalus</name>
    <name type="common">Fin whale</name>
    <name type="synonym">Balaena physalus</name>
    <dbReference type="NCBI Taxonomy" id="9770"/>
    <lineage>
        <taxon>Eukaryota</taxon>
        <taxon>Metazoa</taxon>
        <taxon>Chordata</taxon>
        <taxon>Craniata</taxon>
        <taxon>Vertebrata</taxon>
        <taxon>Euteleostomi</taxon>
        <taxon>Mammalia</taxon>
        <taxon>Eutheria</taxon>
        <taxon>Laurasiatheria</taxon>
        <taxon>Artiodactyla</taxon>
        <taxon>Whippomorpha</taxon>
        <taxon>Cetacea</taxon>
        <taxon>Mysticeti</taxon>
        <taxon>Balaenopteridae</taxon>
        <taxon>Balaenoptera</taxon>
    </lineage>
</organism>
<evidence type="ECO:0000313" key="7">
    <source>
        <dbReference type="EMBL" id="KAB0404201.1"/>
    </source>
</evidence>
<protein>
    <recommendedName>
        <fullName evidence="6">RGS domain-containing protein</fullName>
    </recommendedName>
</protein>
<dbReference type="GO" id="GO:0009966">
    <property type="term" value="P:regulation of signal transduction"/>
    <property type="evidence" value="ECO:0007669"/>
    <property type="project" value="TreeGrafter"/>
</dbReference>
<dbReference type="GO" id="GO:0005737">
    <property type="term" value="C:cytoplasm"/>
    <property type="evidence" value="ECO:0007669"/>
    <property type="project" value="TreeGrafter"/>
</dbReference>
<proteinExistence type="predicted"/>
<dbReference type="GO" id="GO:0005524">
    <property type="term" value="F:ATP binding"/>
    <property type="evidence" value="ECO:0007669"/>
    <property type="project" value="UniProtKB-KW"/>
</dbReference>
<comment type="caution">
    <text evidence="7">The sequence shown here is derived from an EMBL/GenBank/DDBJ whole genome shotgun (WGS) entry which is preliminary data.</text>
</comment>
<dbReference type="InterPro" id="IPR044926">
    <property type="entry name" value="RGS_subdomain_2"/>
</dbReference>
<keyword evidence="8" id="KW-1185">Reference proteome</keyword>
<dbReference type="Gene3D" id="3.30.200.20">
    <property type="entry name" value="Phosphorylase Kinase, domain 1"/>
    <property type="match status" value="2"/>
</dbReference>
<keyword evidence="4" id="KW-0418">Kinase</keyword>
<dbReference type="PANTHER" id="PTHR24355">
    <property type="entry name" value="G PROTEIN-COUPLED RECEPTOR KINASE/RIBOSOMAL PROTEIN S6 KINASE"/>
    <property type="match status" value="1"/>
</dbReference>